<accession>A0A9P5TU99</accession>
<dbReference type="EMBL" id="JADNYJ010000003">
    <property type="protein sequence ID" value="KAF8912238.1"/>
    <property type="molecule type" value="Genomic_DNA"/>
</dbReference>
<dbReference type="OrthoDB" id="2998325at2759"/>
<evidence type="ECO:0000313" key="2">
    <source>
        <dbReference type="Proteomes" id="UP000724874"/>
    </source>
</evidence>
<evidence type="ECO:0000313" key="1">
    <source>
        <dbReference type="EMBL" id="KAF8912238.1"/>
    </source>
</evidence>
<comment type="caution">
    <text evidence="1">The sequence shown here is derived from an EMBL/GenBank/DDBJ whole genome shotgun (WGS) entry which is preliminary data.</text>
</comment>
<dbReference type="Proteomes" id="UP000724874">
    <property type="component" value="Unassembled WGS sequence"/>
</dbReference>
<dbReference type="AlphaFoldDB" id="A0A9P5TU99"/>
<name>A0A9P5TU99_GYMJU</name>
<reference evidence="1" key="1">
    <citation type="submission" date="2020-11" db="EMBL/GenBank/DDBJ databases">
        <authorList>
            <consortium name="DOE Joint Genome Institute"/>
            <person name="Ahrendt S."/>
            <person name="Riley R."/>
            <person name="Andreopoulos W."/>
            <person name="LaButti K."/>
            <person name="Pangilinan J."/>
            <person name="Ruiz-duenas F.J."/>
            <person name="Barrasa J.M."/>
            <person name="Sanchez-Garcia M."/>
            <person name="Camarero S."/>
            <person name="Miyauchi S."/>
            <person name="Serrano A."/>
            <person name="Linde D."/>
            <person name="Babiker R."/>
            <person name="Drula E."/>
            <person name="Ayuso-Fernandez I."/>
            <person name="Pacheco R."/>
            <person name="Padilla G."/>
            <person name="Ferreira P."/>
            <person name="Barriuso J."/>
            <person name="Kellner H."/>
            <person name="Castanera R."/>
            <person name="Alfaro M."/>
            <person name="Ramirez L."/>
            <person name="Pisabarro A.G."/>
            <person name="Kuo A."/>
            <person name="Tritt A."/>
            <person name="Lipzen A."/>
            <person name="He G."/>
            <person name="Yan M."/>
            <person name="Ng V."/>
            <person name="Cullen D."/>
            <person name="Martin F."/>
            <person name="Rosso M.-N."/>
            <person name="Henrissat B."/>
            <person name="Hibbett D."/>
            <person name="Martinez A.T."/>
            <person name="Grigoriev I.V."/>
        </authorList>
    </citation>
    <scope>NUCLEOTIDE SEQUENCE</scope>
    <source>
        <strain evidence="1">AH 44721</strain>
    </source>
</reference>
<protein>
    <submittedName>
        <fullName evidence="1">Uncharacterized protein</fullName>
    </submittedName>
</protein>
<sequence>MSVATGFFRRIGVNGSAKFMATFDINSFHYTLGGMMVSSMPHFSCGHVNLTYTSLSQLTSIRLVEGNIGPNGLVLRLTNGPIIEGTLEWQLDPPSIELIGCGIWFQT</sequence>
<keyword evidence="2" id="KW-1185">Reference proteome</keyword>
<proteinExistence type="predicted"/>
<organism evidence="1 2">
    <name type="scientific">Gymnopilus junonius</name>
    <name type="common">Spectacular rustgill mushroom</name>
    <name type="synonym">Gymnopilus spectabilis subsp. junonius</name>
    <dbReference type="NCBI Taxonomy" id="109634"/>
    <lineage>
        <taxon>Eukaryota</taxon>
        <taxon>Fungi</taxon>
        <taxon>Dikarya</taxon>
        <taxon>Basidiomycota</taxon>
        <taxon>Agaricomycotina</taxon>
        <taxon>Agaricomycetes</taxon>
        <taxon>Agaricomycetidae</taxon>
        <taxon>Agaricales</taxon>
        <taxon>Agaricineae</taxon>
        <taxon>Hymenogastraceae</taxon>
        <taxon>Gymnopilus</taxon>
    </lineage>
</organism>
<gene>
    <name evidence="1" type="ORF">CPB84DRAFT_765438</name>
</gene>